<reference evidence="4" key="1">
    <citation type="submission" date="2009-07" db="EMBL/GenBank/DDBJ databases">
        <title>Complete sequence of chromosome of Methylovorus sp. SIP3-4.</title>
        <authorList>
            <person name="Lucas S."/>
            <person name="Copeland A."/>
            <person name="Lapidus A."/>
            <person name="Glavina del Rio T."/>
            <person name="Tice H."/>
            <person name="Bruce D."/>
            <person name="Goodwin L."/>
            <person name="Pitluck S."/>
            <person name="Clum A."/>
            <person name="Larimer F."/>
            <person name="Land M."/>
            <person name="Hauser L."/>
            <person name="Kyrpides N."/>
            <person name="Mikhailova N."/>
            <person name="Kayluzhnaya M."/>
            <person name="Chistoserdova L."/>
        </authorList>
    </citation>
    <scope>NUCLEOTIDE SEQUENCE [LARGE SCALE GENOMIC DNA]</scope>
    <source>
        <strain evidence="4">SIP3-4</strain>
    </source>
</reference>
<gene>
    <name evidence="3" type="ordered locus">Msip34_1822</name>
</gene>
<dbReference type="RefSeq" id="WP_015830448.1">
    <property type="nucleotide sequence ID" value="NC_012969.1"/>
</dbReference>
<dbReference type="PANTHER" id="PTHR34136">
    <property type="match status" value="1"/>
</dbReference>
<keyword evidence="4" id="KW-1185">Reference proteome</keyword>
<evidence type="ECO:0000256" key="1">
    <source>
        <dbReference type="ARBA" id="ARBA00022676"/>
    </source>
</evidence>
<dbReference type="PANTHER" id="PTHR34136:SF1">
    <property type="entry name" value="UDP-N-ACETYL-D-MANNOSAMINURONIC ACID TRANSFERASE"/>
    <property type="match status" value="1"/>
</dbReference>
<dbReference type="eggNOG" id="COG1922">
    <property type="taxonomic scope" value="Bacteria"/>
</dbReference>
<name>C6X6S2_METGS</name>
<dbReference type="Proteomes" id="UP000002743">
    <property type="component" value="Chromosome"/>
</dbReference>
<dbReference type="CDD" id="cd06533">
    <property type="entry name" value="Glyco_transf_WecG_TagA"/>
    <property type="match status" value="1"/>
</dbReference>
<reference evidence="3 4" key="2">
    <citation type="journal article" date="2011" name="J. Bacteriol.">
        <title>Genomes of three methylotrophs from a single niche uncover genetic and metabolic divergence of Methylophilaceae.</title>
        <authorList>
            <person name="Lapidus A."/>
            <person name="Clum A."/>
            <person name="Labutti K."/>
            <person name="Kaluzhnaya M.G."/>
            <person name="Lim S."/>
            <person name="Beck D.A."/>
            <person name="Glavina Del Rio T."/>
            <person name="Nolan M."/>
            <person name="Mavromatis K."/>
            <person name="Huntemann M."/>
            <person name="Lucas S."/>
            <person name="Lidstrom M.E."/>
            <person name="Ivanova N."/>
            <person name="Chistoserdova L."/>
        </authorList>
    </citation>
    <scope>NUCLEOTIDE SEQUENCE [LARGE SCALE GENOMIC DNA]</scope>
    <source>
        <strain evidence="3 4">SIP3-4</strain>
    </source>
</reference>
<dbReference type="AlphaFoldDB" id="C6X6S2"/>
<keyword evidence="1" id="KW-0328">Glycosyltransferase</keyword>
<sequence length="238" mass="27114">MNQVLIAKYPVLETTPPALAQTIYQRMERNEPTLLFYANTNFIVQCAPIRERLSNHKVVIVNDGVGMDIAKKMLYGSKFASNLNGTDFTPYLLQHAPRPMRVFLLGARPEVVKKAAAYVEQVLLQTVAGYADGYDGLANVPQVIEKINGSKPDLLLVAMGNPKQEQWLLDHQPLLHVPVMSGVGALFDFWSGNKSRASLWIQKIRMEWFYRLCLEPGRLLKRYSVDVIRFLVHCWKNR</sequence>
<dbReference type="InterPro" id="IPR004629">
    <property type="entry name" value="WecG_TagA_CpsF"/>
</dbReference>
<dbReference type="NCBIfam" id="TIGR00696">
    <property type="entry name" value="wecG_tagA_cpsF"/>
    <property type="match status" value="1"/>
</dbReference>
<dbReference type="KEGG" id="mei:Msip34_1822"/>
<evidence type="ECO:0000256" key="2">
    <source>
        <dbReference type="ARBA" id="ARBA00022679"/>
    </source>
</evidence>
<evidence type="ECO:0000313" key="3">
    <source>
        <dbReference type="EMBL" id="ACT51065.1"/>
    </source>
</evidence>
<organism evidence="3 4">
    <name type="scientific">Methylovorus glucosotrophus (strain SIP3-4)</name>
    <dbReference type="NCBI Taxonomy" id="582744"/>
    <lineage>
        <taxon>Bacteria</taxon>
        <taxon>Pseudomonadati</taxon>
        <taxon>Pseudomonadota</taxon>
        <taxon>Betaproteobacteria</taxon>
        <taxon>Nitrosomonadales</taxon>
        <taxon>Methylophilaceae</taxon>
        <taxon>Methylovorus</taxon>
    </lineage>
</organism>
<keyword evidence="2 3" id="KW-0808">Transferase</keyword>
<evidence type="ECO:0000313" key="4">
    <source>
        <dbReference type="Proteomes" id="UP000002743"/>
    </source>
</evidence>
<protein>
    <submittedName>
        <fullName evidence="3">Glycosyl transferase, WecB/TagA/CpsF family</fullName>
    </submittedName>
</protein>
<proteinExistence type="predicted"/>
<accession>C6X6S2</accession>
<dbReference type="EMBL" id="CP001674">
    <property type="protein sequence ID" value="ACT51065.1"/>
    <property type="molecule type" value="Genomic_DNA"/>
</dbReference>
<dbReference type="GO" id="GO:0016758">
    <property type="term" value="F:hexosyltransferase activity"/>
    <property type="evidence" value="ECO:0007669"/>
    <property type="project" value="TreeGrafter"/>
</dbReference>
<dbReference type="HOGENOM" id="CLU_063203_1_0_4"/>
<dbReference type="Pfam" id="PF03808">
    <property type="entry name" value="Glyco_tran_WecG"/>
    <property type="match status" value="1"/>
</dbReference>
<dbReference type="CAZy" id="GT26">
    <property type="family name" value="Glycosyltransferase Family 26"/>
</dbReference>
<dbReference type="STRING" id="582744.Msip34_1822"/>